<name>A0A0D2NHW6_HYPSF</name>
<evidence type="ECO:0000256" key="2">
    <source>
        <dbReference type="SAM" id="SignalP"/>
    </source>
</evidence>
<gene>
    <name evidence="3" type="ORF">HYPSUDRAFT_47623</name>
</gene>
<dbReference type="Proteomes" id="UP000054270">
    <property type="component" value="Unassembled WGS sequence"/>
</dbReference>
<keyword evidence="4" id="KW-1185">Reference proteome</keyword>
<dbReference type="EMBL" id="KN817626">
    <property type="protein sequence ID" value="KJA16191.1"/>
    <property type="molecule type" value="Genomic_DNA"/>
</dbReference>
<feature type="chain" id="PRO_5002265454" description="TPX2 C-terminal domain-containing protein" evidence="2">
    <location>
        <begin position="23"/>
        <end position="309"/>
    </location>
</feature>
<feature type="compositionally biased region" description="Basic and acidic residues" evidence="1">
    <location>
        <begin position="295"/>
        <end position="309"/>
    </location>
</feature>
<organism evidence="3 4">
    <name type="scientific">Hypholoma sublateritium (strain FD-334 SS-4)</name>
    <dbReference type="NCBI Taxonomy" id="945553"/>
    <lineage>
        <taxon>Eukaryota</taxon>
        <taxon>Fungi</taxon>
        <taxon>Dikarya</taxon>
        <taxon>Basidiomycota</taxon>
        <taxon>Agaricomycotina</taxon>
        <taxon>Agaricomycetes</taxon>
        <taxon>Agaricomycetidae</taxon>
        <taxon>Agaricales</taxon>
        <taxon>Agaricineae</taxon>
        <taxon>Strophariaceae</taxon>
        <taxon>Hypholoma</taxon>
    </lineage>
</organism>
<accession>A0A0D2NHW6</accession>
<evidence type="ECO:0000313" key="4">
    <source>
        <dbReference type="Proteomes" id="UP000054270"/>
    </source>
</evidence>
<evidence type="ECO:0008006" key="5">
    <source>
        <dbReference type="Google" id="ProtNLM"/>
    </source>
</evidence>
<evidence type="ECO:0000313" key="3">
    <source>
        <dbReference type="EMBL" id="KJA16191.1"/>
    </source>
</evidence>
<proteinExistence type="predicted"/>
<reference evidence="4" key="1">
    <citation type="submission" date="2014-04" db="EMBL/GenBank/DDBJ databases">
        <title>Evolutionary Origins and Diversification of the Mycorrhizal Mutualists.</title>
        <authorList>
            <consortium name="DOE Joint Genome Institute"/>
            <consortium name="Mycorrhizal Genomics Consortium"/>
            <person name="Kohler A."/>
            <person name="Kuo A."/>
            <person name="Nagy L.G."/>
            <person name="Floudas D."/>
            <person name="Copeland A."/>
            <person name="Barry K.W."/>
            <person name="Cichocki N."/>
            <person name="Veneault-Fourrey C."/>
            <person name="LaButti K."/>
            <person name="Lindquist E.A."/>
            <person name="Lipzen A."/>
            <person name="Lundell T."/>
            <person name="Morin E."/>
            <person name="Murat C."/>
            <person name="Riley R."/>
            <person name="Ohm R."/>
            <person name="Sun H."/>
            <person name="Tunlid A."/>
            <person name="Henrissat B."/>
            <person name="Grigoriev I.V."/>
            <person name="Hibbett D.S."/>
            <person name="Martin F."/>
        </authorList>
    </citation>
    <scope>NUCLEOTIDE SEQUENCE [LARGE SCALE GENOMIC DNA]</scope>
    <source>
        <strain evidence="4">FD-334 SS-4</strain>
    </source>
</reference>
<feature type="compositionally biased region" description="Basic and acidic residues" evidence="1">
    <location>
        <begin position="273"/>
        <end position="283"/>
    </location>
</feature>
<sequence>MQITSTFVLAALFALKASTVLSAPIASDDIVSIDARDGASYSEALLDARSFDDELEFDAREFSDELELDARDFEDYELFEARGRFDRKIGTEQGIISKEQQRIKAEQARLQNQQKDVSLQQQIHKDRQALRQDNFGKPVLPATAAHRPVSRFQSKMGAEQLIMNNEQKALKAQEQRLQTQQKDMSLQQQVHKDRMALRKDMTSFGRREFGTHKPLAVASRPHTVNKLPVSFRHQPAGTGIHGGAGHRLPGATRPVSRFQNKINSEDRTMHLEQEKISQEEKRLKQQQQTVGLQEQIHKDYSTLRSDKAF</sequence>
<protein>
    <recommendedName>
        <fullName evidence="5">TPX2 C-terminal domain-containing protein</fullName>
    </recommendedName>
</protein>
<dbReference type="AlphaFoldDB" id="A0A0D2NHW6"/>
<keyword evidence="2" id="KW-0732">Signal</keyword>
<dbReference type="OrthoDB" id="5150177at2759"/>
<feature type="region of interest" description="Disordered" evidence="1">
    <location>
        <begin position="273"/>
        <end position="309"/>
    </location>
</feature>
<evidence type="ECO:0000256" key="1">
    <source>
        <dbReference type="SAM" id="MobiDB-lite"/>
    </source>
</evidence>
<feature type="signal peptide" evidence="2">
    <location>
        <begin position="1"/>
        <end position="22"/>
    </location>
</feature>